<protein>
    <submittedName>
        <fullName evidence="1">Late competence development ComFB family protein</fullName>
    </submittedName>
</protein>
<name>A0A937X1W7_9BACT</name>
<evidence type="ECO:0000313" key="2">
    <source>
        <dbReference type="Proteomes" id="UP000703893"/>
    </source>
</evidence>
<dbReference type="AlphaFoldDB" id="A0A937X1W7"/>
<dbReference type="InterPro" id="IPR019657">
    <property type="entry name" value="ComFB"/>
</dbReference>
<sequence length="94" mass="10506">METLVEESLESVLAGYPEVCGCERCRLDMMALALNNLPPRYIVAERGLTHVNLQAANAQFSSDVLYAVNQAILLISMRPRHANYNVGNRLLDEE</sequence>
<dbReference type="Proteomes" id="UP000703893">
    <property type="component" value="Unassembled WGS sequence"/>
</dbReference>
<dbReference type="EMBL" id="VGJX01000043">
    <property type="protein sequence ID" value="MBM3273763.1"/>
    <property type="molecule type" value="Genomic_DNA"/>
</dbReference>
<comment type="caution">
    <text evidence="1">The sequence shown here is derived from an EMBL/GenBank/DDBJ whole genome shotgun (WGS) entry which is preliminary data.</text>
</comment>
<organism evidence="1 2">
    <name type="scientific">Candidatus Tanganyikabacteria bacterium</name>
    <dbReference type="NCBI Taxonomy" id="2961651"/>
    <lineage>
        <taxon>Bacteria</taxon>
        <taxon>Bacillati</taxon>
        <taxon>Candidatus Sericytochromatia</taxon>
        <taxon>Candidatus Tanganyikabacteria</taxon>
    </lineage>
</organism>
<evidence type="ECO:0000313" key="1">
    <source>
        <dbReference type="EMBL" id="MBM3273763.1"/>
    </source>
</evidence>
<reference evidence="1 2" key="1">
    <citation type="submission" date="2019-03" db="EMBL/GenBank/DDBJ databases">
        <title>Lake Tanganyika Metagenome-Assembled Genomes (MAGs).</title>
        <authorList>
            <person name="Tran P."/>
        </authorList>
    </citation>
    <scope>NUCLEOTIDE SEQUENCE [LARGE SCALE GENOMIC DNA]</scope>
    <source>
        <strain evidence="1">K_DeepCast_65m_m2_236</strain>
    </source>
</reference>
<accession>A0A937X1W7</accession>
<gene>
    <name evidence="1" type="ORF">FJZ00_01320</name>
</gene>
<proteinExistence type="predicted"/>
<dbReference type="Pfam" id="PF10719">
    <property type="entry name" value="ComFB"/>
    <property type="match status" value="1"/>
</dbReference>